<keyword evidence="3" id="KW-0347">Helicase</keyword>
<keyword evidence="8" id="KW-0808">Transferase</keyword>
<dbReference type="CDD" id="cd18808">
    <property type="entry name" value="SF1_C_Upf1"/>
    <property type="match status" value="1"/>
</dbReference>
<protein>
    <submittedName>
        <fullName evidence="8">Serine/threonine-protein kinase PrkC</fullName>
        <ecNumber evidence="8">2.7.11.1</ecNumber>
    </submittedName>
</protein>
<dbReference type="Gene3D" id="3.40.50.300">
    <property type="entry name" value="P-loop containing nucleotide triphosphate hydrolases"/>
    <property type="match status" value="3"/>
</dbReference>
<evidence type="ECO:0000313" key="9">
    <source>
        <dbReference type="Proteomes" id="UP000095003"/>
    </source>
</evidence>
<feature type="domain" description="Protein kinase" evidence="7">
    <location>
        <begin position="10"/>
        <end position="288"/>
    </location>
</feature>
<gene>
    <name evidence="8" type="primary">prkC_1</name>
    <name evidence="8" type="ORF">BEH84_03393</name>
</gene>
<feature type="coiled-coil region" evidence="6">
    <location>
        <begin position="777"/>
        <end position="818"/>
    </location>
</feature>
<keyword evidence="1 5" id="KW-0547">Nucleotide-binding</keyword>
<dbReference type="InterPro" id="IPR027417">
    <property type="entry name" value="P-loop_NTPase"/>
</dbReference>
<dbReference type="PATRIC" id="fig|1432052.3.peg.3766"/>
<dbReference type="SMART" id="SM00220">
    <property type="entry name" value="S_TKc"/>
    <property type="match status" value="1"/>
</dbReference>
<feature type="binding site" evidence="5">
    <location>
        <position position="44"/>
    </location>
    <ligand>
        <name>ATP</name>
        <dbReference type="ChEBI" id="CHEBI:30616"/>
    </ligand>
</feature>
<name>A0A1E3AQR2_9FIRM</name>
<dbReference type="GO" id="GO:0016787">
    <property type="term" value="F:hydrolase activity"/>
    <property type="evidence" value="ECO:0007669"/>
    <property type="project" value="UniProtKB-KW"/>
</dbReference>
<comment type="caution">
    <text evidence="8">The sequence shown here is derived from an EMBL/GenBank/DDBJ whole genome shotgun (WGS) entry which is preliminary data.</text>
</comment>
<keyword evidence="2" id="KW-0378">Hydrolase</keyword>
<evidence type="ECO:0000256" key="6">
    <source>
        <dbReference type="SAM" id="Coils"/>
    </source>
</evidence>
<proteinExistence type="predicted"/>
<dbReference type="SUPFAM" id="SSF56112">
    <property type="entry name" value="Protein kinase-like (PK-like)"/>
    <property type="match status" value="1"/>
</dbReference>
<dbReference type="CDD" id="cd17934">
    <property type="entry name" value="DEXXQc_Upf1-like"/>
    <property type="match status" value="2"/>
</dbReference>
<evidence type="ECO:0000313" key="8">
    <source>
        <dbReference type="EMBL" id="ODM10964.1"/>
    </source>
</evidence>
<dbReference type="PANTHER" id="PTHR10887:SF495">
    <property type="entry name" value="HELICASE SENATAXIN ISOFORM X1-RELATED"/>
    <property type="match status" value="1"/>
</dbReference>
<dbReference type="PROSITE" id="PS50011">
    <property type="entry name" value="PROTEIN_KINASE_DOM"/>
    <property type="match status" value="1"/>
</dbReference>
<accession>A0A1E3AQR2</accession>
<dbReference type="FunFam" id="3.40.50.300:FF:000326">
    <property type="entry name" value="P-loop containing nucleoside triphosphate hydrolase"/>
    <property type="match status" value="1"/>
</dbReference>
<evidence type="ECO:0000256" key="4">
    <source>
        <dbReference type="ARBA" id="ARBA00022840"/>
    </source>
</evidence>
<dbReference type="Pfam" id="PF13087">
    <property type="entry name" value="AAA_12"/>
    <property type="match status" value="1"/>
</dbReference>
<evidence type="ECO:0000256" key="5">
    <source>
        <dbReference type="PROSITE-ProRule" id="PRU10141"/>
    </source>
</evidence>
<dbReference type="InterPro" id="IPR045055">
    <property type="entry name" value="DNA2/NAM7-like"/>
</dbReference>
<feature type="coiled-coil region" evidence="6">
    <location>
        <begin position="709"/>
        <end position="743"/>
    </location>
</feature>
<dbReference type="InterPro" id="IPR008271">
    <property type="entry name" value="Ser/Thr_kinase_AS"/>
</dbReference>
<dbReference type="InterPro" id="IPR000719">
    <property type="entry name" value="Prot_kinase_dom"/>
</dbReference>
<dbReference type="Gene3D" id="1.10.510.10">
    <property type="entry name" value="Transferase(Phosphotransferase) domain 1"/>
    <property type="match status" value="1"/>
</dbReference>
<dbReference type="InterPro" id="IPR017441">
    <property type="entry name" value="Protein_kinase_ATP_BS"/>
</dbReference>
<dbReference type="AlphaFoldDB" id="A0A1E3AQR2"/>
<dbReference type="GO" id="GO:0004674">
    <property type="term" value="F:protein serine/threonine kinase activity"/>
    <property type="evidence" value="ECO:0007669"/>
    <property type="project" value="UniProtKB-EC"/>
</dbReference>
<evidence type="ECO:0000256" key="2">
    <source>
        <dbReference type="ARBA" id="ARBA00022801"/>
    </source>
</evidence>
<evidence type="ECO:0000256" key="3">
    <source>
        <dbReference type="ARBA" id="ARBA00022806"/>
    </source>
</evidence>
<dbReference type="PROSITE" id="PS00107">
    <property type="entry name" value="PROTEIN_KINASE_ATP"/>
    <property type="match status" value="1"/>
</dbReference>
<evidence type="ECO:0000256" key="1">
    <source>
        <dbReference type="ARBA" id="ARBA00022741"/>
    </source>
</evidence>
<sequence length="1202" mass="137670">MATYIADRYRLKKKDIGGGNMASIHLCEDTDIDDDEKDSTVIIKMFNKPGIGDEDLQRQVFNREVESLDKLNHKNVVKILDRGYDSGFKAFFIVLEYIKGKTFKEAFDDICRFNYAQKLELMKQVVEGIEYLHKKNIVHRDLKPSNLILDSDNIVKIIDFGISKLQDTFYSDYTLAGFATKNYSSPEQLQRKMITAQSDIYSLGLIFYEIFTCSTLSNRATMDVDNLEPGIKNILIKMTREELTLRYSSISEVRRDLEKELSILIQEKYISLGFTKSVTKRLYTTGYIVKEENSLALDILNNEYAGKCYMLTSKDRETGKFIDTFELYGSRFVSYLKVNQRDSTRFTVTGIAFIAPDRLMIQKEHAYEIPYGIKVSSGSVRIKTKTEIDANIIIENVLNHEVDYNNQRNDDMHMKDITGKWRDILDLEKKQLSQKKSFLNYHKCKINKDDLSLEIDIDTDKAYELNYSSDDMLQMTTRKNIHRFIDVGHMRECSDGHMIIDLTPQVDCSNIAAVGEISISMRMAEIALSRQSKALKSIQYKENVNPEISDIIFNPGTAKSKNNLILTEKDCKSIEIDRSKLMSLEKALSAENIFLLQGPPGTGKTSFISELVYQILNGNEKYKGNPNAKILIASQSHVAVDHSLSKIKNLISDIKMIRVGILDKMTEASREYTLDIFCRDWTQKVIENCKEALARYKTEIGIDESLQEKNSIITEIESITAEIKELIEELSDVEIELEKVNVLDAKWQFINDKIVSMKQMVSIKTAGVTEEHLVQIIEDFTDNLFALNEKLAKVIDESIELAEQKENLEARYAQINDALVVKSSEVNEWKDLLGISTQEDYVQVKADIQAALKENKKKYSKYSKIENLCQEWQKRVTQGDGLLQESLADATLVGATCLGIASLSEGIEFNFDWVIVDEAGKATPPEILVPICLGKKVVLVGDHKQLPPVVDEAILKFQDKGSMNIKKEDLELSLFEYLERSLSDDCKNILDEQYRMNPVIGDLISKLFYEDKLISRTSKEEKTIPLKMYENRSLIWLSTANNPDRREEEISDSYRNSCEAKIIFEQLLKIDEELGEMKLKKETAIIAGYRGQKDKLNRLYESSYKARLHNMMVEINTVDAFQGKETDIVFYSVVRSNEEGKLGFLKDVRRLNVAFSRVRELLVVVGDHHCAQKQIEINGQENPFVGIINYIRNNDGCLMREV</sequence>
<dbReference type="Proteomes" id="UP000095003">
    <property type="component" value="Unassembled WGS sequence"/>
</dbReference>
<dbReference type="PANTHER" id="PTHR10887">
    <property type="entry name" value="DNA2/NAM7 HELICASE FAMILY"/>
    <property type="match status" value="1"/>
</dbReference>
<dbReference type="SUPFAM" id="SSF52540">
    <property type="entry name" value="P-loop containing nucleoside triphosphate hydrolases"/>
    <property type="match status" value="1"/>
</dbReference>
<keyword evidence="6" id="KW-0175">Coiled coil</keyword>
<organism evidence="8 9">
    <name type="scientific">Eisenbergiella tayi</name>
    <dbReference type="NCBI Taxonomy" id="1432052"/>
    <lineage>
        <taxon>Bacteria</taxon>
        <taxon>Bacillati</taxon>
        <taxon>Bacillota</taxon>
        <taxon>Clostridia</taxon>
        <taxon>Lachnospirales</taxon>
        <taxon>Lachnospiraceae</taxon>
        <taxon>Eisenbergiella</taxon>
    </lineage>
</organism>
<reference evidence="8 9" key="1">
    <citation type="submission" date="2016-07" db="EMBL/GenBank/DDBJ databases">
        <title>Characterization of isolates of Eisenbergiella tayi derived from blood cultures, using whole genome sequencing.</title>
        <authorList>
            <person name="Burdz T."/>
            <person name="Wiebe D."/>
            <person name="Huynh C."/>
            <person name="Bernard K."/>
        </authorList>
    </citation>
    <scope>NUCLEOTIDE SEQUENCE [LARGE SCALE GENOMIC DNA]</scope>
    <source>
        <strain evidence="8 9">NML 120489</strain>
    </source>
</reference>
<dbReference type="InterPro" id="IPR041677">
    <property type="entry name" value="DNA2/NAM7_AAA_11"/>
</dbReference>
<dbReference type="GO" id="GO:0005694">
    <property type="term" value="C:chromosome"/>
    <property type="evidence" value="ECO:0007669"/>
    <property type="project" value="UniProtKB-ARBA"/>
</dbReference>
<dbReference type="InterPro" id="IPR041679">
    <property type="entry name" value="DNA2/NAM7-like_C"/>
</dbReference>
<dbReference type="EC" id="2.7.11.1" evidence="8"/>
<keyword evidence="8" id="KW-0418">Kinase</keyword>
<dbReference type="RefSeq" id="WP_069157953.1">
    <property type="nucleotide sequence ID" value="NZ_MCGI01000003.1"/>
</dbReference>
<dbReference type="GO" id="GO:0005524">
    <property type="term" value="F:ATP binding"/>
    <property type="evidence" value="ECO:0007669"/>
    <property type="project" value="UniProtKB-UniRule"/>
</dbReference>
<dbReference type="Pfam" id="PF00069">
    <property type="entry name" value="Pkinase"/>
    <property type="match status" value="1"/>
</dbReference>
<dbReference type="InterPro" id="IPR047187">
    <property type="entry name" value="SF1_C_Upf1"/>
</dbReference>
<dbReference type="GO" id="GO:0004386">
    <property type="term" value="F:helicase activity"/>
    <property type="evidence" value="ECO:0007669"/>
    <property type="project" value="UniProtKB-KW"/>
</dbReference>
<dbReference type="Pfam" id="PF13086">
    <property type="entry name" value="AAA_11"/>
    <property type="match status" value="1"/>
</dbReference>
<keyword evidence="4 5" id="KW-0067">ATP-binding</keyword>
<dbReference type="EMBL" id="MCGI01000003">
    <property type="protein sequence ID" value="ODM10964.1"/>
    <property type="molecule type" value="Genomic_DNA"/>
</dbReference>
<dbReference type="PROSITE" id="PS00108">
    <property type="entry name" value="PROTEIN_KINASE_ST"/>
    <property type="match status" value="1"/>
</dbReference>
<dbReference type="InterPro" id="IPR011009">
    <property type="entry name" value="Kinase-like_dom_sf"/>
</dbReference>
<evidence type="ECO:0000259" key="7">
    <source>
        <dbReference type="PROSITE" id="PS50011"/>
    </source>
</evidence>
<dbReference type="CDD" id="cd14014">
    <property type="entry name" value="STKc_PknB_like"/>
    <property type="match status" value="1"/>
</dbReference>